<name>A0A445MZJ5_9BACT</name>
<evidence type="ECO:0000313" key="7">
    <source>
        <dbReference type="EMBL" id="SPD74859.1"/>
    </source>
</evidence>
<organism evidence="7">
    <name type="scientific">uncultured Desulfobacterium sp</name>
    <dbReference type="NCBI Taxonomy" id="201089"/>
    <lineage>
        <taxon>Bacteria</taxon>
        <taxon>Pseudomonadati</taxon>
        <taxon>Thermodesulfobacteriota</taxon>
        <taxon>Desulfobacteria</taxon>
        <taxon>Desulfobacterales</taxon>
        <taxon>Desulfobacteriaceae</taxon>
        <taxon>Desulfobacterium</taxon>
        <taxon>environmental samples</taxon>
    </lineage>
</organism>
<evidence type="ECO:0008006" key="8">
    <source>
        <dbReference type="Google" id="ProtNLM"/>
    </source>
</evidence>
<evidence type="ECO:0000256" key="6">
    <source>
        <dbReference type="SAM" id="Phobius"/>
    </source>
</evidence>
<feature type="transmembrane region" description="Helical" evidence="6">
    <location>
        <begin position="76"/>
        <end position="93"/>
    </location>
</feature>
<dbReference type="InterPro" id="IPR005598">
    <property type="entry name" value="ATP_synth_I"/>
</dbReference>
<feature type="transmembrane region" description="Helical" evidence="6">
    <location>
        <begin position="99"/>
        <end position="121"/>
    </location>
</feature>
<evidence type="ECO:0000256" key="1">
    <source>
        <dbReference type="ARBA" id="ARBA00004651"/>
    </source>
</evidence>
<evidence type="ECO:0000256" key="2">
    <source>
        <dbReference type="ARBA" id="ARBA00022475"/>
    </source>
</evidence>
<keyword evidence="5 6" id="KW-0472">Membrane</keyword>
<keyword evidence="4 6" id="KW-1133">Transmembrane helix</keyword>
<dbReference type="AlphaFoldDB" id="A0A445MZJ5"/>
<dbReference type="Pfam" id="PF03899">
    <property type="entry name" value="ATP-synt_I"/>
    <property type="match status" value="1"/>
</dbReference>
<feature type="transmembrane region" description="Helical" evidence="6">
    <location>
        <begin position="35"/>
        <end position="55"/>
    </location>
</feature>
<comment type="subcellular location">
    <subcellularLocation>
        <location evidence="1">Cell membrane</location>
        <topology evidence="1">Multi-pass membrane protein</topology>
    </subcellularLocation>
</comment>
<feature type="transmembrane region" description="Helical" evidence="6">
    <location>
        <begin position="12"/>
        <end position="29"/>
    </location>
</feature>
<evidence type="ECO:0000256" key="3">
    <source>
        <dbReference type="ARBA" id="ARBA00022692"/>
    </source>
</evidence>
<keyword evidence="3 6" id="KW-0812">Transmembrane</keyword>
<evidence type="ECO:0000256" key="4">
    <source>
        <dbReference type="ARBA" id="ARBA00022989"/>
    </source>
</evidence>
<sequence>MDWEKACKDIKAANWIILLILGVASFYVMSPVFTMGIILGGLVIIINFNVLQRTIRNSFGPDGVFSVKGNTIVAKYYFRLAILGIIIYILVTHDWVDPIGFAVGLSTVVLSIFYFGIRLIWKKSSEETI</sequence>
<protein>
    <recommendedName>
        <fullName evidence="8">ATP synthase subunit I</fullName>
    </recommendedName>
</protein>
<reference evidence="7" key="1">
    <citation type="submission" date="2018-01" db="EMBL/GenBank/DDBJ databases">
        <authorList>
            <person name="Regsiter A."/>
            <person name="William W."/>
        </authorList>
    </citation>
    <scope>NUCLEOTIDE SEQUENCE</scope>
    <source>
        <strain evidence="7">TRIP AH-1</strain>
    </source>
</reference>
<keyword evidence="2" id="KW-1003">Cell membrane</keyword>
<dbReference type="GO" id="GO:0005886">
    <property type="term" value="C:plasma membrane"/>
    <property type="evidence" value="ECO:0007669"/>
    <property type="project" value="UniProtKB-SubCell"/>
</dbReference>
<accession>A0A445MZJ5</accession>
<gene>
    <name evidence="7" type="ORF">PITCH_A350068</name>
</gene>
<proteinExistence type="predicted"/>
<evidence type="ECO:0000256" key="5">
    <source>
        <dbReference type="ARBA" id="ARBA00023136"/>
    </source>
</evidence>
<dbReference type="EMBL" id="OJIN01000176">
    <property type="protein sequence ID" value="SPD74859.1"/>
    <property type="molecule type" value="Genomic_DNA"/>
</dbReference>